<dbReference type="PANTHER" id="PTHR13697">
    <property type="entry name" value="PHOSPHOFRUCTOKINASE"/>
    <property type="match status" value="1"/>
</dbReference>
<dbReference type="GO" id="GO:0070095">
    <property type="term" value="F:fructose-6-phosphate binding"/>
    <property type="evidence" value="ECO:0007669"/>
    <property type="project" value="TreeGrafter"/>
</dbReference>
<dbReference type="InterPro" id="IPR015912">
    <property type="entry name" value="Phosphofructokinase_CS"/>
</dbReference>
<dbReference type="GO" id="GO:0003872">
    <property type="term" value="F:6-phosphofructokinase activity"/>
    <property type="evidence" value="ECO:0007669"/>
    <property type="project" value="UniProtKB-EC"/>
</dbReference>
<evidence type="ECO:0000256" key="9">
    <source>
        <dbReference type="ARBA" id="ARBA00022741"/>
    </source>
</evidence>
<dbReference type="PRINTS" id="PR00476">
    <property type="entry name" value="PHFRCTKINASE"/>
</dbReference>
<dbReference type="GO" id="GO:0016208">
    <property type="term" value="F:AMP binding"/>
    <property type="evidence" value="ECO:0007669"/>
    <property type="project" value="TreeGrafter"/>
</dbReference>
<dbReference type="OrthoDB" id="9991317at2759"/>
<dbReference type="GO" id="GO:0048029">
    <property type="term" value="F:monosaccharide binding"/>
    <property type="evidence" value="ECO:0007669"/>
    <property type="project" value="TreeGrafter"/>
</dbReference>
<evidence type="ECO:0000256" key="11">
    <source>
        <dbReference type="ARBA" id="ARBA00022840"/>
    </source>
</evidence>
<proteinExistence type="predicted"/>
<evidence type="ECO:0000256" key="13">
    <source>
        <dbReference type="ARBA" id="ARBA00023152"/>
    </source>
</evidence>
<dbReference type="GO" id="GO:0061621">
    <property type="term" value="P:canonical glycolysis"/>
    <property type="evidence" value="ECO:0007669"/>
    <property type="project" value="TreeGrafter"/>
</dbReference>
<dbReference type="Gene3D" id="1.25.40.10">
    <property type="entry name" value="Tetratricopeptide repeat domain"/>
    <property type="match status" value="3"/>
</dbReference>
<evidence type="ECO:0000256" key="7">
    <source>
        <dbReference type="ARBA" id="ARBA00022679"/>
    </source>
</evidence>
<evidence type="ECO:0000256" key="1">
    <source>
        <dbReference type="ARBA" id="ARBA00001946"/>
    </source>
</evidence>
<reference evidence="18" key="2">
    <citation type="submission" date="2015-01" db="EMBL/GenBank/DDBJ databases">
        <title>Evolutionary Origins and Diversification of the Mycorrhizal Mutualists.</title>
        <authorList>
            <consortium name="DOE Joint Genome Institute"/>
            <consortium name="Mycorrhizal Genomics Consortium"/>
            <person name="Kohler A."/>
            <person name="Kuo A."/>
            <person name="Nagy L.G."/>
            <person name="Floudas D."/>
            <person name="Copeland A."/>
            <person name="Barry K.W."/>
            <person name="Cichocki N."/>
            <person name="Veneault-Fourrey C."/>
            <person name="LaButti K."/>
            <person name="Lindquist E.A."/>
            <person name="Lipzen A."/>
            <person name="Lundell T."/>
            <person name="Morin E."/>
            <person name="Murat C."/>
            <person name="Riley R."/>
            <person name="Ohm R."/>
            <person name="Sun H."/>
            <person name="Tunlid A."/>
            <person name="Henrissat B."/>
            <person name="Grigoriev I.V."/>
            <person name="Hibbett D.S."/>
            <person name="Martin F."/>
        </authorList>
    </citation>
    <scope>NUCLEOTIDE SEQUENCE [LARGE SCALE GENOMIC DNA]</scope>
    <source>
        <strain evidence="18">441</strain>
    </source>
</reference>
<dbReference type="Gene3D" id="3.40.50.450">
    <property type="match status" value="2"/>
</dbReference>
<dbReference type="SUPFAM" id="SSF53784">
    <property type="entry name" value="Phosphofructokinase"/>
    <property type="match status" value="2"/>
</dbReference>
<evidence type="ECO:0000313" key="18">
    <source>
        <dbReference type="Proteomes" id="UP000054018"/>
    </source>
</evidence>
<reference evidence="17 18" key="1">
    <citation type="submission" date="2014-04" db="EMBL/GenBank/DDBJ databases">
        <authorList>
            <consortium name="DOE Joint Genome Institute"/>
            <person name="Kuo A."/>
            <person name="Kohler A."/>
            <person name="Costa M.D."/>
            <person name="Nagy L.G."/>
            <person name="Floudas D."/>
            <person name="Copeland A."/>
            <person name="Barry K.W."/>
            <person name="Cichocki N."/>
            <person name="Veneault-Fourrey C."/>
            <person name="LaButti K."/>
            <person name="Lindquist E.A."/>
            <person name="Lipzen A."/>
            <person name="Lundell T."/>
            <person name="Morin E."/>
            <person name="Murat C."/>
            <person name="Sun H."/>
            <person name="Tunlid A."/>
            <person name="Henrissat B."/>
            <person name="Grigoriev I.V."/>
            <person name="Hibbett D.S."/>
            <person name="Martin F."/>
            <person name="Nordberg H.P."/>
            <person name="Cantor M.N."/>
            <person name="Hua S.X."/>
        </authorList>
    </citation>
    <scope>NUCLEOTIDE SEQUENCE [LARGE SCALE GENOMIC DNA]</scope>
    <source>
        <strain evidence="17 18">441</strain>
    </source>
</reference>
<evidence type="ECO:0000259" key="16">
    <source>
        <dbReference type="Pfam" id="PF06985"/>
    </source>
</evidence>
<keyword evidence="5" id="KW-0963">Cytoplasm</keyword>
<dbReference type="Pfam" id="PF06985">
    <property type="entry name" value="HET"/>
    <property type="match status" value="1"/>
</dbReference>
<dbReference type="InterPro" id="IPR022953">
    <property type="entry name" value="ATP_PFK"/>
</dbReference>
<dbReference type="PANTHER" id="PTHR13697:SF4">
    <property type="entry name" value="ATP-DEPENDENT 6-PHOSPHOFRUCTOKINASE"/>
    <property type="match status" value="1"/>
</dbReference>
<dbReference type="SUPFAM" id="SSF48452">
    <property type="entry name" value="TPR-like"/>
    <property type="match status" value="2"/>
</dbReference>
<dbReference type="GO" id="GO:0005739">
    <property type="term" value="C:mitochondrion"/>
    <property type="evidence" value="ECO:0007669"/>
    <property type="project" value="TreeGrafter"/>
</dbReference>
<evidence type="ECO:0000256" key="10">
    <source>
        <dbReference type="ARBA" id="ARBA00022777"/>
    </source>
</evidence>
<evidence type="ECO:0000256" key="5">
    <source>
        <dbReference type="ARBA" id="ARBA00022490"/>
    </source>
</evidence>
<keyword evidence="7" id="KW-0808">Transferase</keyword>
<dbReference type="FunFam" id="3.40.50.460:FF:000008">
    <property type="entry name" value="ATP-dependent 6-phosphofructokinase"/>
    <property type="match status" value="1"/>
</dbReference>
<keyword evidence="8" id="KW-0479">Metal-binding</keyword>
<protein>
    <recommendedName>
        <fullName evidence="4">6-phosphofructokinase</fullName>
        <ecNumber evidence="4">2.7.1.11</ecNumber>
    </recommendedName>
</protein>
<evidence type="ECO:0000256" key="3">
    <source>
        <dbReference type="ARBA" id="ARBA00004679"/>
    </source>
</evidence>
<dbReference type="Gene3D" id="3.40.50.460">
    <property type="entry name" value="Phosphofructokinase domain"/>
    <property type="match status" value="1"/>
</dbReference>
<dbReference type="EC" id="2.7.1.11" evidence="4"/>
<dbReference type="InterPro" id="IPR035966">
    <property type="entry name" value="PKF_sf"/>
</dbReference>
<dbReference type="GO" id="GO:0006002">
    <property type="term" value="P:fructose 6-phosphate metabolic process"/>
    <property type="evidence" value="ECO:0007669"/>
    <property type="project" value="InterPro"/>
</dbReference>
<dbReference type="EMBL" id="KN833823">
    <property type="protein sequence ID" value="KIK17661.1"/>
    <property type="molecule type" value="Genomic_DNA"/>
</dbReference>
<comment type="subcellular location">
    <subcellularLocation>
        <location evidence="2">Cytoplasm</location>
    </subcellularLocation>
</comment>
<evidence type="ECO:0000256" key="12">
    <source>
        <dbReference type="ARBA" id="ARBA00022842"/>
    </source>
</evidence>
<dbReference type="GO" id="GO:0046872">
    <property type="term" value="F:metal ion binding"/>
    <property type="evidence" value="ECO:0007669"/>
    <property type="project" value="UniProtKB-KW"/>
</dbReference>
<keyword evidence="6" id="KW-0021">Allosteric enzyme</keyword>
<accession>A0A0C9YLS8</accession>
<dbReference type="GO" id="GO:0005945">
    <property type="term" value="C:6-phosphofructokinase complex"/>
    <property type="evidence" value="ECO:0007669"/>
    <property type="project" value="TreeGrafter"/>
</dbReference>
<keyword evidence="11" id="KW-0067">ATP-binding</keyword>
<comment type="pathway">
    <text evidence="3">Carbohydrate degradation; glycolysis; D-glyceraldehyde 3-phosphate and glycerone phosphate from D-glucose: step 3/4.</text>
</comment>
<dbReference type="STRING" id="765257.A0A0C9YLS8"/>
<sequence length="1473" mass="165016">MDDVSRERKRLKRFPPGHAGRYFALYNLALGLCARFKKERQINDLNEAITLHRDALELRPVENEEGDRSDSLHQLAFCLWYRYHELGAVVDLEEAIALGREALALRPPGHPRRDSILNNLGVYLRTRFEKQAEVRDLEEAIQLLRAALELRPPGHQRRSSTLSQLILCLSSRYESQGLVKDLEELVALRRAVLELFPREHSDHVASLHNLSCDLRRRYAKTAAINDLEESIELHRTALELRTPGHRHRSSTLHELALCLSTRYDQLGMVADLEEAIESGRAAMKLLTRWHPSRGEYLHNLACNLRKRFVKQAAMQDLEEAIELLRSALELHPVGHPDRSSSLYELIFCLSRRRDKYRVVEDLEAAVTLGREILELCPQGHPDRASFLHDLAQCLADRFRRQPTAADLDEAIVLEQETLDILVCGDPSYDISLRCLMDYVQMKIKAQVTVMSSIASGVTHFDVDLVIRNTAFETLKTMPTRLLHTHTGILCNRDAQVSRFLSSPHCKHLVSLCKTRDRNQQMELIRTEVPRHFQYATLSHRWGADEPSLRDIEGRKIYNMSAIGALGKLQGFCAVACRWGYSWAWSDTCCIDKHSSAEVQETIGSMFAWYRQSALTIVYLSDVPGTGSLGSSEWFRRGWTLQELLAPRTVLFYTQNWSLYKNLTSANHKEDATVLAELARETGIEPWFLFYFSPGVDNARSRLQWASSRLTTRPEDIAYSLFGIFNLHLPVLYGESAEHALGRLLTEIVSQSGDTSVLDWVGEPSPFHSCFPAHIKYYRRLPPRLNATEHSTAISEGLSSFAVLRDVPGKPTVRPVQLRTPDSHVLGEVHDIHSPARVPLARFFGRLLALPCISYQVTAIQLKGADPSAPNYTYNVQATGLTPLDIALSAKLEDVTRSQDGLYLVRPWHSKLLGPFTALDAVADEQLVSALWTPFNALLLTQLRYNEYKRIASSTLITAHPLDRTSVLNSEVRAPHDDSNFKPIRADYARDVLTERLGLGSRVSTLGHIQRSGRLRAFDRILPTLQGIEAVKAVLEATPDTPSYMIGVRENKITRVPLMEVVEMTRAVADAAKDFAKAMSLRDPEFLQSLEGFMTTSLLYKEKMLSEEKRMRVAIMHIGAPAGGMNAATRAAVRYSIKQGHIPLAVHNGFKGLLDDAIHELSRLGVDGWTSRGGSELGTNRTLPSVDLGAVAARFQQHDFHALMLIGGFEAFNSLLILENGRSLYPAFHIPMVHLPATISNNVPMTEFSLGSDTSLNALVDACDAIKQSASASRNRVFVVETQGGQCGYIAAMGALATGASLVYTPEQGMDLDMLRADVKFLKIRYGLDAKGKSEGRLVIRNECASKVYTTDMLTDMFREEGGGLFDSRYASLGHILQGGVPTPMDRARAARLSLRCMAFLEEHHQSLLAQPPKSRCAPPESAAVITIQGSALKWVPVTEMVKHADMKNRRGREAWWEPVKGWVEALSGRSELV</sequence>
<organism evidence="17 18">
    <name type="scientific">Pisolithus microcarpus 441</name>
    <dbReference type="NCBI Taxonomy" id="765257"/>
    <lineage>
        <taxon>Eukaryota</taxon>
        <taxon>Fungi</taxon>
        <taxon>Dikarya</taxon>
        <taxon>Basidiomycota</taxon>
        <taxon>Agaricomycotina</taxon>
        <taxon>Agaricomycetes</taxon>
        <taxon>Agaricomycetidae</taxon>
        <taxon>Boletales</taxon>
        <taxon>Sclerodermatineae</taxon>
        <taxon>Pisolithaceae</taxon>
        <taxon>Pisolithus</taxon>
    </lineage>
</organism>
<dbReference type="Proteomes" id="UP000054018">
    <property type="component" value="Unassembled WGS sequence"/>
</dbReference>
<comment type="cofactor">
    <cofactor evidence="1">
        <name>Mg(2+)</name>
        <dbReference type="ChEBI" id="CHEBI:18420"/>
    </cofactor>
</comment>
<keyword evidence="10" id="KW-0418">Kinase</keyword>
<dbReference type="InterPro" id="IPR011990">
    <property type="entry name" value="TPR-like_helical_dom_sf"/>
</dbReference>
<keyword evidence="12" id="KW-0460">Magnesium</keyword>
<dbReference type="GO" id="GO:0042802">
    <property type="term" value="F:identical protein binding"/>
    <property type="evidence" value="ECO:0007669"/>
    <property type="project" value="TreeGrafter"/>
</dbReference>
<dbReference type="InterPro" id="IPR010730">
    <property type="entry name" value="HET"/>
</dbReference>
<evidence type="ECO:0000313" key="17">
    <source>
        <dbReference type="EMBL" id="KIK17661.1"/>
    </source>
</evidence>
<evidence type="ECO:0000256" key="6">
    <source>
        <dbReference type="ARBA" id="ARBA00022533"/>
    </source>
</evidence>
<evidence type="ECO:0000256" key="4">
    <source>
        <dbReference type="ARBA" id="ARBA00012055"/>
    </source>
</evidence>
<dbReference type="GO" id="GO:0005524">
    <property type="term" value="F:ATP binding"/>
    <property type="evidence" value="ECO:0007669"/>
    <property type="project" value="UniProtKB-KW"/>
</dbReference>
<evidence type="ECO:0000256" key="14">
    <source>
        <dbReference type="ARBA" id="ARBA00048070"/>
    </source>
</evidence>
<evidence type="ECO:0000256" key="2">
    <source>
        <dbReference type="ARBA" id="ARBA00004496"/>
    </source>
</evidence>
<feature type="domain" description="Heterokaryon incompatibility" evidence="16">
    <location>
        <begin position="534"/>
        <end position="621"/>
    </location>
</feature>
<dbReference type="PROSITE" id="PS00433">
    <property type="entry name" value="PHOSPHOFRUCTOKINASE"/>
    <property type="match status" value="2"/>
</dbReference>
<name>A0A0C9YLS8_9AGAM</name>
<keyword evidence="9" id="KW-0547">Nucleotide-binding</keyword>
<keyword evidence="13" id="KW-0324">Glycolysis</keyword>
<evidence type="ECO:0000259" key="15">
    <source>
        <dbReference type="Pfam" id="PF00365"/>
    </source>
</evidence>
<dbReference type="GO" id="GO:0030388">
    <property type="term" value="P:fructose 1,6-bisphosphate metabolic process"/>
    <property type="evidence" value="ECO:0007669"/>
    <property type="project" value="TreeGrafter"/>
</dbReference>
<gene>
    <name evidence="17" type="ORF">PISMIDRAFT_14985</name>
</gene>
<feature type="domain" description="Phosphofructokinase" evidence="15">
    <location>
        <begin position="1111"/>
        <end position="1399"/>
    </location>
</feature>
<dbReference type="UniPathway" id="UPA00109">
    <property type="reaction ID" value="UER00182"/>
</dbReference>
<dbReference type="HOGENOM" id="CLU_250086_0_0_1"/>
<evidence type="ECO:0000256" key="8">
    <source>
        <dbReference type="ARBA" id="ARBA00022723"/>
    </source>
</evidence>
<dbReference type="InterPro" id="IPR000023">
    <property type="entry name" value="Phosphofructokinase_dom"/>
</dbReference>
<keyword evidence="18" id="KW-1185">Reference proteome</keyword>
<dbReference type="Pfam" id="PF00365">
    <property type="entry name" value="PFK"/>
    <property type="match status" value="1"/>
</dbReference>
<dbReference type="Pfam" id="PF13374">
    <property type="entry name" value="TPR_10"/>
    <property type="match status" value="3"/>
</dbReference>
<comment type="catalytic activity">
    <reaction evidence="14">
        <text>beta-D-fructose 6-phosphate + ATP = beta-D-fructose 1,6-bisphosphate + ADP + H(+)</text>
        <dbReference type="Rhea" id="RHEA:16109"/>
        <dbReference type="ChEBI" id="CHEBI:15378"/>
        <dbReference type="ChEBI" id="CHEBI:30616"/>
        <dbReference type="ChEBI" id="CHEBI:32966"/>
        <dbReference type="ChEBI" id="CHEBI:57634"/>
        <dbReference type="ChEBI" id="CHEBI:456216"/>
        <dbReference type="EC" id="2.7.1.11"/>
    </reaction>
</comment>